<feature type="domain" description="Flavodoxin" evidence="1">
    <location>
        <begin position="23"/>
        <end position="150"/>
    </location>
</feature>
<dbReference type="InterPro" id="IPR026816">
    <property type="entry name" value="Flavodoxin_dom"/>
</dbReference>
<dbReference type="Proteomes" id="UP000275069">
    <property type="component" value="Chromosome"/>
</dbReference>
<keyword evidence="3" id="KW-1185">Reference proteome</keyword>
<sequence>MSGRSAHAAPDVARLTQPMTSVLVAYASRRGGTVGIAEWIARELLENGLEVELEPASLVDTELEHFDAAFIAGAVYEQRWHPDARRLVHRVAKEWKGTPVWLVASGPLTTLTAEHPAAVAPQLQRAATEVHARGTATFGGRLDEHPSGWLANSVAKKHSGDFRDRAAVELWAAQLAHELRG</sequence>
<evidence type="ECO:0000259" key="1">
    <source>
        <dbReference type="Pfam" id="PF12724"/>
    </source>
</evidence>
<dbReference type="SUPFAM" id="SSF52218">
    <property type="entry name" value="Flavoproteins"/>
    <property type="match status" value="1"/>
</dbReference>
<name>A0A387BF13_9MICO</name>
<proteinExistence type="predicted"/>
<dbReference type="Gene3D" id="3.40.50.360">
    <property type="match status" value="1"/>
</dbReference>
<evidence type="ECO:0000313" key="3">
    <source>
        <dbReference type="Proteomes" id="UP000275069"/>
    </source>
</evidence>
<dbReference type="AlphaFoldDB" id="A0A387BF13"/>
<organism evidence="2 3">
    <name type="scientific">Gryllotalpicola protaetiae</name>
    <dbReference type="NCBI Taxonomy" id="2419771"/>
    <lineage>
        <taxon>Bacteria</taxon>
        <taxon>Bacillati</taxon>
        <taxon>Actinomycetota</taxon>
        <taxon>Actinomycetes</taxon>
        <taxon>Micrococcales</taxon>
        <taxon>Microbacteriaceae</taxon>
        <taxon>Gryllotalpicola</taxon>
    </lineage>
</organism>
<evidence type="ECO:0000313" key="2">
    <source>
        <dbReference type="EMBL" id="AYG02575.1"/>
    </source>
</evidence>
<dbReference type="Pfam" id="PF12724">
    <property type="entry name" value="Flavodoxin_5"/>
    <property type="match status" value="1"/>
</dbReference>
<gene>
    <name evidence="2" type="ORF">D7I44_02895</name>
</gene>
<dbReference type="KEGG" id="gry:D7I44_02895"/>
<dbReference type="InterPro" id="IPR029039">
    <property type="entry name" value="Flavoprotein-like_sf"/>
</dbReference>
<dbReference type="OrthoDB" id="129384at2"/>
<reference evidence="2 3" key="1">
    <citation type="submission" date="2018-09" db="EMBL/GenBank/DDBJ databases">
        <title>Genome sequencing of strain 2DFW10M-5.</title>
        <authorList>
            <person name="Heo J."/>
            <person name="Kim S.-J."/>
            <person name="Kwon S.-W."/>
        </authorList>
    </citation>
    <scope>NUCLEOTIDE SEQUENCE [LARGE SCALE GENOMIC DNA]</scope>
    <source>
        <strain evidence="2 3">2DFW10M-5</strain>
    </source>
</reference>
<protein>
    <submittedName>
        <fullName evidence="2">Flavodoxin</fullName>
    </submittedName>
</protein>
<dbReference type="EMBL" id="CP032624">
    <property type="protein sequence ID" value="AYG02575.1"/>
    <property type="molecule type" value="Genomic_DNA"/>
</dbReference>
<accession>A0A387BF13</accession>